<accession>A0ABX5AV49</accession>
<reference evidence="2 3" key="1">
    <citation type="journal article" date="2008" name="Int. J. Syst. Evol. Microbiol.">
        <title>Leifsonia pindariensis sp. nov., isolated from the Pindari glacier of the Indian Himalayas, and emended description of the genus Leifsonia.</title>
        <authorList>
            <person name="Reddy G.S."/>
            <person name="Prabagaran S.R."/>
            <person name="Shivaji S."/>
        </authorList>
    </citation>
    <scope>NUCLEOTIDE SEQUENCE [LARGE SCALE GENOMIC DNA]</scope>
    <source>
        <strain evidence="2 3">PON 10</strain>
    </source>
</reference>
<sequence>MSYVDLSNRFVSDHFPGAAIAVIGGSTARGTRTATSDIDLLLVGEALFADERSSLAGSYAFDGEIFEVFAYTPEAFDEWNRRDIEQHRPVLLHMLLEGAEVRGGRELAELRAHWRDVLGNGPSASAQELAARRYVITDLLDDLRDASDPLERHAIAFTLFERAAELLLLSNQRWLGTGKYLPRRLREWDAARADALATPLLRGDLAAFADRVDRELHSAGGRVQAGFIR</sequence>
<dbReference type="Pfam" id="PF01909">
    <property type="entry name" value="NTP_transf_2"/>
    <property type="match status" value="1"/>
</dbReference>
<organism evidence="2 3">
    <name type="scientific">Microterricola pindariensis</name>
    <dbReference type="NCBI Taxonomy" id="478010"/>
    <lineage>
        <taxon>Bacteria</taxon>
        <taxon>Bacillati</taxon>
        <taxon>Actinomycetota</taxon>
        <taxon>Actinomycetes</taxon>
        <taxon>Micrococcales</taxon>
        <taxon>Microbacteriaceae</taxon>
        <taxon>Microterricola</taxon>
    </lineage>
</organism>
<feature type="domain" description="Polymerase nucleotidyl transferase" evidence="1">
    <location>
        <begin position="10"/>
        <end position="51"/>
    </location>
</feature>
<dbReference type="RefSeq" id="WP_104475624.1">
    <property type="nucleotide sequence ID" value="NZ_MPZN01000033.1"/>
</dbReference>
<dbReference type="Gene3D" id="3.30.460.10">
    <property type="entry name" value="Beta Polymerase, domain 2"/>
    <property type="match status" value="1"/>
</dbReference>
<name>A0ABX5AV49_9MICO</name>
<keyword evidence="3" id="KW-1185">Reference proteome</keyword>
<dbReference type="SUPFAM" id="SSF81301">
    <property type="entry name" value="Nucleotidyltransferase"/>
    <property type="match status" value="1"/>
</dbReference>
<dbReference type="Proteomes" id="UP000237755">
    <property type="component" value="Unassembled WGS sequence"/>
</dbReference>
<dbReference type="InterPro" id="IPR002934">
    <property type="entry name" value="Polymerase_NTP_transf_dom"/>
</dbReference>
<proteinExistence type="predicted"/>
<gene>
    <name evidence="2" type="ORF">GY24_10705</name>
</gene>
<evidence type="ECO:0000259" key="1">
    <source>
        <dbReference type="Pfam" id="PF01909"/>
    </source>
</evidence>
<evidence type="ECO:0000313" key="3">
    <source>
        <dbReference type="Proteomes" id="UP000237755"/>
    </source>
</evidence>
<dbReference type="InterPro" id="IPR043519">
    <property type="entry name" value="NT_sf"/>
</dbReference>
<dbReference type="EMBL" id="MPZN01000033">
    <property type="protein sequence ID" value="PPL18140.1"/>
    <property type="molecule type" value="Genomic_DNA"/>
</dbReference>
<comment type="caution">
    <text evidence="2">The sequence shown here is derived from an EMBL/GenBank/DDBJ whole genome shotgun (WGS) entry which is preliminary data.</text>
</comment>
<dbReference type="CDD" id="cd05403">
    <property type="entry name" value="NT_KNTase_like"/>
    <property type="match status" value="1"/>
</dbReference>
<protein>
    <recommendedName>
        <fullName evidence="1">Polymerase nucleotidyl transferase domain-containing protein</fullName>
    </recommendedName>
</protein>
<evidence type="ECO:0000313" key="2">
    <source>
        <dbReference type="EMBL" id="PPL18140.1"/>
    </source>
</evidence>